<evidence type="ECO:0000313" key="1">
    <source>
        <dbReference type="EMBL" id="CBH75636.1"/>
    </source>
</evidence>
<name>E6PGP8_9ZZZZ</name>
<accession>E6PGP8</accession>
<dbReference type="EMBL" id="CABL01000014">
    <property type="protein sequence ID" value="CBH75636.1"/>
    <property type="molecule type" value="Genomic_DNA"/>
</dbReference>
<proteinExistence type="predicted"/>
<reference evidence="1" key="1">
    <citation type="submission" date="2009-10" db="EMBL/GenBank/DDBJ databases">
        <title>Diversity of trophic interactions inside an arsenic-rich microbial ecosystem.</title>
        <authorList>
            <person name="Bertin P.N."/>
            <person name="Heinrich-Salmeron A."/>
            <person name="Pelletier E."/>
            <person name="Goulhen-Chollet F."/>
            <person name="Arsene-Ploetze F."/>
            <person name="Gallien S."/>
            <person name="Calteau A."/>
            <person name="Vallenet D."/>
            <person name="Casiot C."/>
            <person name="Chane-Woon-Ming B."/>
            <person name="Giloteaux L."/>
            <person name="Barakat M."/>
            <person name="Bonnefoy V."/>
            <person name="Bruneel O."/>
            <person name="Chandler M."/>
            <person name="Cleiss J."/>
            <person name="Duran R."/>
            <person name="Elbaz-Poulichet F."/>
            <person name="Fonknechten N."/>
            <person name="Lauga B."/>
            <person name="Mornico D."/>
            <person name="Ortet P."/>
            <person name="Schaeffer C."/>
            <person name="Siguier P."/>
            <person name="Alexander Thil Smith A."/>
            <person name="Van Dorsselaer A."/>
            <person name="Weissenbach J."/>
            <person name="Medigue C."/>
            <person name="Le Paslier D."/>
        </authorList>
    </citation>
    <scope>NUCLEOTIDE SEQUENCE</scope>
</reference>
<gene>
    <name evidence="1" type="ORF">CARN1_2499</name>
</gene>
<sequence length="203" mass="22552">MLRISVVAALVLAFALPFGGALSARGYHHYEHFKPIRCGTELWAMKTLRDRDAAHVDFAPHATTIAWLAAQRVPRDPDLVTRRLAPVETSVWRVRAQLVGYRIEADGDYHLVLRDPRSGATMIGEIPIPRCVASRGAQYAALRAEIDRIGHHAATRFWWWLDYHGATPPTITVAGVGFFDRIHQQDGVARNGVELHPVLGVGP</sequence>
<dbReference type="AlphaFoldDB" id="E6PGP8"/>
<comment type="caution">
    <text evidence="1">The sequence shown here is derived from an EMBL/GenBank/DDBJ whole genome shotgun (WGS) entry which is preliminary data.</text>
</comment>
<protein>
    <submittedName>
        <fullName evidence="1">Uncharacterized protein</fullName>
    </submittedName>
</protein>
<organism evidence="1">
    <name type="scientific">mine drainage metagenome</name>
    <dbReference type="NCBI Taxonomy" id="410659"/>
    <lineage>
        <taxon>unclassified sequences</taxon>
        <taxon>metagenomes</taxon>
        <taxon>ecological metagenomes</taxon>
    </lineage>
</organism>